<dbReference type="EMBL" id="JAAKFY010000016">
    <property type="protein sequence ID" value="KAF3844273.1"/>
    <property type="molecule type" value="Genomic_DNA"/>
</dbReference>
<accession>A0A7J5Y596</accession>
<proteinExistence type="predicted"/>
<evidence type="ECO:0000313" key="1">
    <source>
        <dbReference type="EMBL" id="KAF3844273.1"/>
    </source>
</evidence>
<organism evidence="1 2">
    <name type="scientific">Dissostichus mawsoni</name>
    <name type="common">Antarctic cod</name>
    <dbReference type="NCBI Taxonomy" id="36200"/>
    <lineage>
        <taxon>Eukaryota</taxon>
        <taxon>Metazoa</taxon>
        <taxon>Chordata</taxon>
        <taxon>Craniata</taxon>
        <taxon>Vertebrata</taxon>
        <taxon>Euteleostomi</taxon>
        <taxon>Actinopterygii</taxon>
        <taxon>Neopterygii</taxon>
        <taxon>Teleostei</taxon>
        <taxon>Neoteleostei</taxon>
        <taxon>Acanthomorphata</taxon>
        <taxon>Eupercaria</taxon>
        <taxon>Perciformes</taxon>
        <taxon>Notothenioidei</taxon>
        <taxon>Nototheniidae</taxon>
        <taxon>Dissostichus</taxon>
    </lineage>
</organism>
<comment type="caution">
    <text evidence="1">The sequence shown here is derived from an EMBL/GenBank/DDBJ whole genome shotgun (WGS) entry which is preliminary data.</text>
</comment>
<name>A0A7J5Y596_DISMA</name>
<sequence>MFRHSAVVLQEERLGCFDLTVLGTLCQVHDEWESQTLLEELYLASHFYLAIPIPHVEGTHHSTHPEAKHKLPGLYLRGERLMVTLRFLATGESFKSLSYQFRMGVSTIGQFVPETCTAIYEVLKEKYLK</sequence>
<gene>
    <name evidence="1" type="ORF">F7725_013614</name>
</gene>
<dbReference type="OrthoDB" id="10061326at2759"/>
<protein>
    <recommendedName>
        <fullName evidence="3">Transposase Helix-turn-helix domain-containing protein</fullName>
    </recommendedName>
</protein>
<dbReference type="AlphaFoldDB" id="A0A7J5Y596"/>
<keyword evidence="2" id="KW-1185">Reference proteome</keyword>
<reference evidence="1 2" key="1">
    <citation type="submission" date="2020-03" db="EMBL/GenBank/DDBJ databases">
        <title>Dissostichus mawsoni Genome sequencing and assembly.</title>
        <authorList>
            <person name="Park H."/>
        </authorList>
    </citation>
    <scope>NUCLEOTIDE SEQUENCE [LARGE SCALE GENOMIC DNA]</scope>
    <source>
        <strain evidence="1">DM0001</strain>
        <tissue evidence="1">Muscle</tissue>
    </source>
</reference>
<feature type="non-terminal residue" evidence="1">
    <location>
        <position position="1"/>
    </location>
</feature>
<evidence type="ECO:0000313" key="2">
    <source>
        <dbReference type="Proteomes" id="UP000518266"/>
    </source>
</evidence>
<dbReference type="Proteomes" id="UP000518266">
    <property type="component" value="Unassembled WGS sequence"/>
</dbReference>
<evidence type="ECO:0008006" key="3">
    <source>
        <dbReference type="Google" id="ProtNLM"/>
    </source>
</evidence>